<dbReference type="PANTHER" id="PTHR24243">
    <property type="entry name" value="G-PROTEIN COUPLED RECEPTOR"/>
    <property type="match status" value="1"/>
</dbReference>
<dbReference type="GO" id="GO:0005886">
    <property type="term" value="C:plasma membrane"/>
    <property type="evidence" value="ECO:0007669"/>
    <property type="project" value="TreeGrafter"/>
</dbReference>
<comment type="similarity">
    <text evidence="8">Belongs to the G-protein coupled receptor 1 family.</text>
</comment>
<keyword evidence="7 8" id="KW-0807">Transducer</keyword>
<evidence type="ECO:0000256" key="7">
    <source>
        <dbReference type="ARBA" id="ARBA00023224"/>
    </source>
</evidence>
<evidence type="ECO:0000256" key="6">
    <source>
        <dbReference type="ARBA" id="ARBA00023170"/>
    </source>
</evidence>
<evidence type="ECO:0000313" key="12">
    <source>
        <dbReference type="Proteomes" id="UP001283361"/>
    </source>
</evidence>
<dbReference type="PRINTS" id="PR00237">
    <property type="entry name" value="GPCRRHODOPSN"/>
</dbReference>
<evidence type="ECO:0000256" key="9">
    <source>
        <dbReference type="SAM" id="Phobius"/>
    </source>
</evidence>
<feature type="transmembrane region" description="Helical" evidence="9">
    <location>
        <begin position="98"/>
        <end position="121"/>
    </location>
</feature>
<comment type="subcellular location">
    <subcellularLocation>
        <location evidence="1">Membrane</location>
        <topology evidence="1">Multi-pass membrane protein</topology>
    </subcellularLocation>
</comment>
<dbReference type="AlphaFoldDB" id="A0AAE1DJC5"/>
<keyword evidence="12" id="KW-1185">Reference proteome</keyword>
<dbReference type="Proteomes" id="UP001283361">
    <property type="component" value="Unassembled WGS sequence"/>
</dbReference>
<dbReference type="EMBL" id="JAWDGP010003725">
    <property type="protein sequence ID" value="KAK3771538.1"/>
    <property type="molecule type" value="Genomic_DNA"/>
</dbReference>
<dbReference type="InterPro" id="IPR017452">
    <property type="entry name" value="GPCR_Rhodpsn_7TM"/>
</dbReference>
<proteinExistence type="inferred from homology"/>
<dbReference type="Pfam" id="PF00001">
    <property type="entry name" value="7tm_1"/>
    <property type="match status" value="1"/>
</dbReference>
<keyword evidence="5 9" id="KW-0472">Membrane</keyword>
<keyword evidence="3 9" id="KW-1133">Transmembrane helix</keyword>
<evidence type="ECO:0000256" key="3">
    <source>
        <dbReference type="ARBA" id="ARBA00022989"/>
    </source>
</evidence>
<dbReference type="SUPFAM" id="SSF81321">
    <property type="entry name" value="Family A G protein-coupled receptor-like"/>
    <property type="match status" value="1"/>
</dbReference>
<protein>
    <recommendedName>
        <fullName evidence="10">G-protein coupled receptors family 1 profile domain-containing protein</fullName>
    </recommendedName>
</protein>
<evidence type="ECO:0000256" key="1">
    <source>
        <dbReference type="ARBA" id="ARBA00004141"/>
    </source>
</evidence>
<keyword evidence="2 8" id="KW-0812">Transmembrane</keyword>
<dbReference type="PROSITE" id="PS50262">
    <property type="entry name" value="G_PROTEIN_RECEP_F1_2"/>
    <property type="match status" value="1"/>
</dbReference>
<keyword evidence="6 8" id="KW-0675">Receptor</keyword>
<feature type="transmembrane region" description="Helical" evidence="9">
    <location>
        <begin position="311"/>
        <end position="336"/>
    </location>
</feature>
<dbReference type="GO" id="GO:0004930">
    <property type="term" value="F:G protein-coupled receptor activity"/>
    <property type="evidence" value="ECO:0007669"/>
    <property type="project" value="UniProtKB-KW"/>
</dbReference>
<evidence type="ECO:0000256" key="8">
    <source>
        <dbReference type="RuleBase" id="RU000688"/>
    </source>
</evidence>
<comment type="caution">
    <text evidence="11">The sequence shown here is derived from an EMBL/GenBank/DDBJ whole genome shotgun (WGS) entry which is preliminary data.</text>
</comment>
<evidence type="ECO:0000259" key="10">
    <source>
        <dbReference type="PROSITE" id="PS50262"/>
    </source>
</evidence>
<evidence type="ECO:0000313" key="11">
    <source>
        <dbReference type="EMBL" id="KAK3771538.1"/>
    </source>
</evidence>
<feature type="transmembrane region" description="Helical" evidence="9">
    <location>
        <begin position="348"/>
        <end position="376"/>
    </location>
</feature>
<feature type="transmembrane region" description="Helical" evidence="9">
    <location>
        <begin position="177"/>
        <end position="200"/>
    </location>
</feature>
<feature type="transmembrane region" description="Helical" evidence="9">
    <location>
        <begin position="133"/>
        <end position="156"/>
    </location>
</feature>
<dbReference type="InterPro" id="IPR000276">
    <property type="entry name" value="GPCR_Rhodpsn"/>
</dbReference>
<dbReference type="Gene3D" id="1.20.1070.10">
    <property type="entry name" value="Rhodopsin 7-helix transmembrane proteins"/>
    <property type="match status" value="1"/>
</dbReference>
<organism evidence="11 12">
    <name type="scientific">Elysia crispata</name>
    <name type="common">lettuce slug</name>
    <dbReference type="NCBI Taxonomy" id="231223"/>
    <lineage>
        <taxon>Eukaryota</taxon>
        <taxon>Metazoa</taxon>
        <taxon>Spiralia</taxon>
        <taxon>Lophotrochozoa</taxon>
        <taxon>Mollusca</taxon>
        <taxon>Gastropoda</taxon>
        <taxon>Heterobranchia</taxon>
        <taxon>Euthyneura</taxon>
        <taxon>Panpulmonata</taxon>
        <taxon>Sacoglossa</taxon>
        <taxon>Placobranchoidea</taxon>
        <taxon>Plakobranchidae</taxon>
        <taxon>Elysia</taxon>
    </lineage>
</organism>
<keyword evidence="4 8" id="KW-0297">G-protein coupled receptor</keyword>
<feature type="domain" description="G-protein coupled receptors family 1 profile" evidence="10">
    <location>
        <begin position="80"/>
        <end position="374"/>
    </location>
</feature>
<reference evidence="11" key="1">
    <citation type="journal article" date="2023" name="G3 (Bethesda)">
        <title>A reference genome for the long-term kleptoplast-retaining sea slug Elysia crispata morphotype clarki.</title>
        <authorList>
            <person name="Eastman K.E."/>
            <person name="Pendleton A.L."/>
            <person name="Shaikh M.A."/>
            <person name="Suttiyut T."/>
            <person name="Ogas R."/>
            <person name="Tomko P."/>
            <person name="Gavelis G."/>
            <person name="Widhalm J.R."/>
            <person name="Wisecaver J.H."/>
        </authorList>
    </citation>
    <scope>NUCLEOTIDE SEQUENCE</scope>
    <source>
        <strain evidence="11">ECLA1</strain>
    </source>
</reference>
<feature type="transmembrane region" description="Helical" evidence="9">
    <location>
        <begin position="212"/>
        <end position="231"/>
    </location>
</feature>
<gene>
    <name evidence="11" type="ORF">RRG08_014898</name>
</gene>
<evidence type="ECO:0000256" key="5">
    <source>
        <dbReference type="ARBA" id="ARBA00023136"/>
    </source>
</evidence>
<sequence>MTVDEDHLGLFPCYNMTHFDLENMTSYKEIFHCSFLHINLTTCVPEESKQIQDTIASLCQATERMWTVCFWLSTATGLLGNSLAILTILSLPMTTATFYVCLLAISDLLAILVRASLQLMVEHEAIELNSEVFNLACLFFDYFASYSNWLLVLICFERFLTIRFPLRKRTCFTMARAQMVALLMSFALLVCYGVATWRLGYTESRIFILRNLLYALLPLCLILVTIALIWCHLWRVHQDREVTFNSSQRSSRPGSVSSFSCSQNNNLINGMHGSDSAANLTQVLVNCQTQSSVSRKSKNTLQEIARLENSLTMMMLVAAIVFVLLTMPHCVAFFIYQNSIDTWNSPLYYAQFILLNKIFLVMSFFNLSINFILYFLSAKKFRTQLFKVFRRGAWVKTLFNGMNRPTQAPTSNPSTQQESVPLDPIANGEYVSLRLLSGSSTNGTIRLKSSGKIQFALDQSYYD</sequence>
<evidence type="ECO:0000256" key="4">
    <source>
        <dbReference type="ARBA" id="ARBA00023040"/>
    </source>
</evidence>
<dbReference type="PANTHER" id="PTHR24243:SF230">
    <property type="entry name" value="G-PROTEIN COUPLED RECEPTORS FAMILY 1 PROFILE DOMAIN-CONTAINING PROTEIN"/>
    <property type="match status" value="1"/>
</dbReference>
<name>A0AAE1DJC5_9GAST</name>
<dbReference type="PROSITE" id="PS00237">
    <property type="entry name" value="G_PROTEIN_RECEP_F1_1"/>
    <property type="match status" value="1"/>
</dbReference>
<accession>A0AAE1DJC5</accession>
<feature type="transmembrane region" description="Helical" evidence="9">
    <location>
        <begin position="70"/>
        <end position="91"/>
    </location>
</feature>
<evidence type="ECO:0000256" key="2">
    <source>
        <dbReference type="ARBA" id="ARBA00022692"/>
    </source>
</evidence>